<reference evidence="1 2" key="1">
    <citation type="submission" date="2020-04" db="EMBL/GenBank/DDBJ databases">
        <title>Perkinsus olseni comparative genomics.</title>
        <authorList>
            <person name="Bogema D.R."/>
        </authorList>
    </citation>
    <scope>NUCLEOTIDE SEQUENCE [LARGE SCALE GENOMIC DNA]</scope>
    <source>
        <strain evidence="1">ATCC PRA-179</strain>
    </source>
</reference>
<dbReference type="EMBL" id="JABAHT010000435">
    <property type="protein sequence ID" value="KAF4655970.1"/>
    <property type="molecule type" value="Genomic_DNA"/>
</dbReference>
<comment type="caution">
    <text evidence="1">The sequence shown here is derived from an EMBL/GenBank/DDBJ whole genome shotgun (WGS) entry which is preliminary data.</text>
</comment>
<evidence type="ECO:0000313" key="2">
    <source>
        <dbReference type="Proteomes" id="UP000570595"/>
    </source>
</evidence>
<evidence type="ECO:0000313" key="1">
    <source>
        <dbReference type="EMBL" id="KAF4655970.1"/>
    </source>
</evidence>
<sequence length="83" mass="9040">MRSIGSYAGLCVANQFAFLSPRGGKTSTMHACRVVLAESPPPRHHMRSLAIGTAVNGTLHTLRSERLMPIPLHAFSFSTSYEL</sequence>
<proteinExistence type="predicted"/>
<gene>
    <name evidence="1" type="ORF">FOZ61_007253</name>
</gene>
<accession>A0A7J6LA30</accession>
<protein>
    <submittedName>
        <fullName evidence="1">Uncharacterized protein</fullName>
    </submittedName>
</protein>
<dbReference type="AlphaFoldDB" id="A0A7J6LA30"/>
<dbReference type="Proteomes" id="UP000570595">
    <property type="component" value="Unassembled WGS sequence"/>
</dbReference>
<organism evidence="1 2">
    <name type="scientific">Perkinsus olseni</name>
    <name type="common">Perkinsus atlanticus</name>
    <dbReference type="NCBI Taxonomy" id="32597"/>
    <lineage>
        <taxon>Eukaryota</taxon>
        <taxon>Sar</taxon>
        <taxon>Alveolata</taxon>
        <taxon>Perkinsozoa</taxon>
        <taxon>Perkinsea</taxon>
        <taxon>Perkinsida</taxon>
        <taxon>Perkinsidae</taxon>
        <taxon>Perkinsus</taxon>
    </lineage>
</organism>
<name>A0A7J6LA30_PEROL</name>